<dbReference type="GeneID" id="36517987"/>
<dbReference type="RefSeq" id="XP_024666564.1">
    <property type="nucleotide sequence ID" value="XM_024810796.1"/>
</dbReference>
<comment type="similarity">
    <text evidence="2">Belongs to the membrane-bound acyltransferase family.</text>
</comment>
<keyword evidence="3 6" id="KW-0812">Transmembrane</keyword>
<feature type="transmembrane region" description="Helical" evidence="6">
    <location>
        <begin position="262"/>
        <end position="282"/>
    </location>
</feature>
<feature type="transmembrane region" description="Helical" evidence="6">
    <location>
        <begin position="134"/>
        <end position="158"/>
    </location>
</feature>
<evidence type="ECO:0000256" key="1">
    <source>
        <dbReference type="ARBA" id="ARBA00004141"/>
    </source>
</evidence>
<protein>
    <submittedName>
        <fullName evidence="7">Glycerol uptake protein 1</fullName>
    </submittedName>
</protein>
<dbReference type="GO" id="GO:0006506">
    <property type="term" value="P:GPI anchor biosynthetic process"/>
    <property type="evidence" value="ECO:0007669"/>
    <property type="project" value="TreeGrafter"/>
</dbReference>
<comment type="caution">
    <text evidence="7">The sequence shown here is derived from an EMBL/GenBank/DDBJ whole genome shotgun (WGS) entry which is preliminary data.</text>
</comment>
<dbReference type="GO" id="GO:0005783">
    <property type="term" value="C:endoplasmic reticulum"/>
    <property type="evidence" value="ECO:0007669"/>
    <property type="project" value="TreeGrafter"/>
</dbReference>
<name>A0A2T0FNT5_9ASCO</name>
<proteinExistence type="inferred from homology"/>
<dbReference type="Pfam" id="PF03062">
    <property type="entry name" value="MBOAT"/>
    <property type="match status" value="1"/>
</dbReference>
<keyword evidence="4 6" id="KW-1133">Transmembrane helix</keyword>
<dbReference type="InterPro" id="IPR004299">
    <property type="entry name" value="MBOAT_fam"/>
</dbReference>
<feature type="transmembrane region" description="Helical" evidence="6">
    <location>
        <begin position="515"/>
        <end position="533"/>
    </location>
</feature>
<feature type="transmembrane region" description="Helical" evidence="6">
    <location>
        <begin position="439"/>
        <end position="461"/>
    </location>
</feature>
<dbReference type="PANTHER" id="PTHR13285:SF18">
    <property type="entry name" value="PROTEIN-CYSTEINE N-PALMITOYLTRANSFERASE RASP"/>
    <property type="match status" value="1"/>
</dbReference>
<evidence type="ECO:0000256" key="2">
    <source>
        <dbReference type="ARBA" id="ARBA00010323"/>
    </source>
</evidence>
<keyword evidence="8" id="KW-1185">Reference proteome</keyword>
<feature type="transmembrane region" description="Helical" evidence="6">
    <location>
        <begin position="47"/>
        <end position="68"/>
    </location>
</feature>
<dbReference type="Proteomes" id="UP000238350">
    <property type="component" value="Unassembled WGS sequence"/>
</dbReference>
<feature type="transmembrane region" description="Helical" evidence="6">
    <location>
        <begin position="303"/>
        <end position="322"/>
    </location>
</feature>
<evidence type="ECO:0000313" key="8">
    <source>
        <dbReference type="Proteomes" id="UP000238350"/>
    </source>
</evidence>
<feature type="transmembrane region" description="Helical" evidence="6">
    <location>
        <begin position="407"/>
        <end position="433"/>
    </location>
</feature>
<accession>A0A2T0FNT5</accession>
<feature type="transmembrane region" description="Helical" evidence="6">
    <location>
        <begin position="170"/>
        <end position="192"/>
    </location>
</feature>
<dbReference type="InterPro" id="IPR051085">
    <property type="entry name" value="MB_O-acyltransferase"/>
</dbReference>
<evidence type="ECO:0000313" key="7">
    <source>
        <dbReference type="EMBL" id="PRT56619.1"/>
    </source>
</evidence>
<dbReference type="EMBL" id="NDIQ01000022">
    <property type="protein sequence ID" value="PRT56619.1"/>
    <property type="molecule type" value="Genomic_DNA"/>
</dbReference>
<sequence length="548" mass="62808">MTDRSYMLIDLFSVEALDTRLQAPLDEKKREQIKARATEPRWRTPEFYFYAANFVVFVPLMFIIAHNATSSSSPNYSKFEHLLSPSWFGTKVDNSDAQYRGFRDPFPLLVALIGVHQAARRMCPVYISRIQFDAIFGVLLLFVLHGFHALKVLSLLAINFYIGVNTSRPYALTWVFGVACLFANELSGGYPLGKISPYLGFLETFGGVIPRWEVFFKCTMLRMVSFNVDRLEAIEKKPGIGDASNPELQRVSTPHPASQYDFVTYLGYCLYSPLLIAGPIIGAHDYISQAHHRLPSIDPKRTLLYAIRFAVCFLTMEFVLHYTHVVAMQQTRAWEGQTSAEITMIGFFSLVVIWLKLMIPWRFFRLWSLIDGIDPPENMVRCVANNYSALSFWRSWHRSYNRWVVRYLYIPLGGSSRPLVNALIVFTFVALWHDIQLRLFAWGWLVVIFVMPEMLATMAFPQKKWHTKPIYRHLCALGAVGNIWMMMIANLVGFAVGLEGIKAMLYDMLTTARGLQTAILCSSLLFVGSQVMFEVREREHRAGIDLRC</sequence>
<dbReference type="PANTHER" id="PTHR13285">
    <property type="entry name" value="ACYLTRANSFERASE"/>
    <property type="match status" value="1"/>
</dbReference>
<dbReference type="GO" id="GO:0008374">
    <property type="term" value="F:O-acyltransferase activity"/>
    <property type="evidence" value="ECO:0007669"/>
    <property type="project" value="TreeGrafter"/>
</dbReference>
<keyword evidence="5 6" id="KW-0472">Membrane</keyword>
<feature type="transmembrane region" description="Helical" evidence="6">
    <location>
        <begin position="342"/>
        <end position="359"/>
    </location>
</feature>
<gene>
    <name evidence="7" type="ORF">B9G98_04239</name>
</gene>
<feature type="transmembrane region" description="Helical" evidence="6">
    <location>
        <begin position="473"/>
        <end position="495"/>
    </location>
</feature>
<evidence type="ECO:0000256" key="3">
    <source>
        <dbReference type="ARBA" id="ARBA00022692"/>
    </source>
</evidence>
<comment type="subcellular location">
    <subcellularLocation>
        <location evidence="1">Membrane</location>
        <topology evidence="1">Multi-pass membrane protein</topology>
    </subcellularLocation>
</comment>
<evidence type="ECO:0000256" key="6">
    <source>
        <dbReference type="SAM" id="Phobius"/>
    </source>
</evidence>
<dbReference type="GO" id="GO:0016020">
    <property type="term" value="C:membrane"/>
    <property type="evidence" value="ECO:0007669"/>
    <property type="project" value="UniProtKB-SubCell"/>
</dbReference>
<dbReference type="AlphaFoldDB" id="A0A2T0FNT5"/>
<dbReference type="STRING" id="45607.A0A2T0FNT5"/>
<reference evidence="7 8" key="1">
    <citation type="submission" date="2017-04" db="EMBL/GenBank/DDBJ databases">
        <title>Genome sequencing of [Candida] sorbophila.</title>
        <authorList>
            <person name="Ahn J.O."/>
        </authorList>
    </citation>
    <scope>NUCLEOTIDE SEQUENCE [LARGE SCALE GENOMIC DNA]</scope>
    <source>
        <strain evidence="7 8">DS02</strain>
    </source>
</reference>
<organism evidence="7 8">
    <name type="scientific">Wickerhamiella sorbophila</name>
    <dbReference type="NCBI Taxonomy" id="45607"/>
    <lineage>
        <taxon>Eukaryota</taxon>
        <taxon>Fungi</taxon>
        <taxon>Dikarya</taxon>
        <taxon>Ascomycota</taxon>
        <taxon>Saccharomycotina</taxon>
        <taxon>Dipodascomycetes</taxon>
        <taxon>Dipodascales</taxon>
        <taxon>Trichomonascaceae</taxon>
        <taxon>Wickerhamiella</taxon>
    </lineage>
</organism>
<dbReference type="OrthoDB" id="420606at2759"/>
<evidence type="ECO:0000256" key="5">
    <source>
        <dbReference type="ARBA" id="ARBA00023136"/>
    </source>
</evidence>
<evidence type="ECO:0000256" key="4">
    <source>
        <dbReference type="ARBA" id="ARBA00022989"/>
    </source>
</evidence>